<dbReference type="AlphaFoldDB" id="A0A1W6WXI2"/>
<evidence type="ECO:0000256" key="4">
    <source>
        <dbReference type="PROSITE-ProRule" id="PRU01240"/>
    </source>
</evidence>
<dbReference type="GO" id="GO:0016485">
    <property type="term" value="P:protein processing"/>
    <property type="evidence" value="ECO:0007669"/>
    <property type="project" value="TreeGrafter"/>
</dbReference>
<sequence length="521" mass="56080">MKMSELYYWYEGNKIPLQLSMTKRAVKFDQPSSSSENRREIFNSMGAVSSDSNVVDLTNGIFLFNVVSQENEGATVSLSSTPQGANPLMVFEAEDKTPMILTEEFLAQFKSEITREKIDKFNEKNNVIIVAENEWEPNSFVLAVVNGKEEDSLKMANKYQQNEIVVHAHPNFVRLLKPRFIPNDSLFLQQWALRNTGQGGGIVGQDIDASEAWDITKGSSNITISIIDEGVDYTHEDLNCSGKLVTGYDAVRRIDDPTPNRPDAHGTACAGIAAACGNNGRGVSGVAPECKIMGVRIAFGTVINGEEAWVTNDFQTADGITKAVNRGADVLSNSWGGGSPSTTITSAIRRAKTVGRGGKGCVVCFAAGNDNQAVSYPGTLSEVITVAACNEYGERKSPTSRDGETWWGSNFGPEVDVCAPGVHIVTTDIMGNGGYNPSGNYVTNFNGTSAATPHVAGVAALILSVNPSLTAQKVEDILRQSTDDLEQVGRDDFTGFGRINARKAVKMAQRALPVPESTLLT</sequence>
<geneLocation type="plasmid" evidence="6 7">
    <name>poh1</name>
</geneLocation>
<dbReference type="CDD" id="cd07498">
    <property type="entry name" value="Peptidases_S8_15"/>
    <property type="match status" value="1"/>
</dbReference>
<proteinExistence type="inferred from homology"/>
<name>A0A1W6WXI2_BACTU</name>
<keyword evidence="7" id="KW-1185">Reference proteome</keyword>
<dbReference type="InterPro" id="IPR000209">
    <property type="entry name" value="Peptidase_S8/S53_dom"/>
</dbReference>
<keyword evidence="3 4" id="KW-0720">Serine protease</keyword>
<dbReference type="GO" id="GO:0004252">
    <property type="term" value="F:serine-type endopeptidase activity"/>
    <property type="evidence" value="ECO:0007669"/>
    <property type="project" value="UniProtKB-UniRule"/>
</dbReference>
<dbReference type="GO" id="GO:0016020">
    <property type="term" value="C:membrane"/>
    <property type="evidence" value="ECO:0007669"/>
    <property type="project" value="TreeGrafter"/>
</dbReference>
<dbReference type="Pfam" id="PF00082">
    <property type="entry name" value="Peptidase_S8"/>
    <property type="match status" value="1"/>
</dbReference>
<dbReference type="PRINTS" id="PR00723">
    <property type="entry name" value="SUBTILISIN"/>
</dbReference>
<organism evidence="6 7">
    <name type="scientific">Bacillus thuringiensis</name>
    <dbReference type="NCBI Taxonomy" id="1428"/>
    <lineage>
        <taxon>Bacteria</taxon>
        <taxon>Bacillati</taxon>
        <taxon>Bacillota</taxon>
        <taxon>Bacilli</taxon>
        <taxon>Bacillales</taxon>
        <taxon>Bacillaceae</taxon>
        <taxon>Bacillus</taxon>
        <taxon>Bacillus cereus group</taxon>
    </lineage>
</organism>
<dbReference type="PANTHER" id="PTHR42884">
    <property type="entry name" value="PROPROTEIN CONVERTASE SUBTILISIN/KEXIN-RELATED"/>
    <property type="match status" value="1"/>
</dbReference>
<feature type="active site" description="Charge relay system" evidence="4">
    <location>
        <position position="449"/>
    </location>
</feature>
<dbReference type="InterPro" id="IPR036852">
    <property type="entry name" value="Peptidase_S8/S53_dom_sf"/>
</dbReference>
<dbReference type="PROSITE" id="PS00138">
    <property type="entry name" value="SUBTILASE_SER"/>
    <property type="match status" value="1"/>
</dbReference>
<accession>A0A1W6WXI2</accession>
<evidence type="ECO:0000313" key="7">
    <source>
        <dbReference type="Proteomes" id="UP000194143"/>
    </source>
</evidence>
<evidence type="ECO:0000256" key="3">
    <source>
        <dbReference type="ARBA" id="ARBA00022825"/>
    </source>
</evidence>
<feature type="active site" description="Charge relay system" evidence="4">
    <location>
        <position position="228"/>
    </location>
</feature>
<protein>
    <submittedName>
        <fullName evidence="6">Peptidase S8</fullName>
    </submittedName>
</protein>
<dbReference type="PANTHER" id="PTHR42884:SF14">
    <property type="entry name" value="NEUROENDOCRINE CONVERTASE 1"/>
    <property type="match status" value="1"/>
</dbReference>
<dbReference type="PROSITE" id="PS00137">
    <property type="entry name" value="SUBTILASE_HIS"/>
    <property type="match status" value="1"/>
</dbReference>
<feature type="active site" description="Charge relay system" evidence="4">
    <location>
        <position position="265"/>
    </location>
</feature>
<keyword evidence="1 4" id="KW-0645">Protease</keyword>
<dbReference type="InterPro" id="IPR015500">
    <property type="entry name" value="Peptidase_S8_subtilisin-rel"/>
</dbReference>
<dbReference type="Proteomes" id="UP000194143">
    <property type="component" value="Plasmid poh1"/>
</dbReference>
<dbReference type="EMBL" id="CP021062">
    <property type="protein sequence ID" value="ARP61277.1"/>
    <property type="molecule type" value="Genomic_DNA"/>
</dbReference>
<dbReference type="InterPro" id="IPR023828">
    <property type="entry name" value="Peptidase_S8_Ser-AS"/>
</dbReference>
<evidence type="ECO:0000256" key="2">
    <source>
        <dbReference type="ARBA" id="ARBA00022801"/>
    </source>
</evidence>
<reference evidence="6 7" key="1">
    <citation type="submission" date="2017-04" db="EMBL/GenBank/DDBJ databases">
        <title>Complete Genome Sequence of Bacillus thuringiensis type Strain ATCC 10792.</title>
        <authorList>
            <person name="Oh D.-H."/>
            <person name="Park B.-J."/>
            <person name="Shuai W."/>
            <person name="Chelliah R."/>
        </authorList>
    </citation>
    <scope>NUCLEOTIDE SEQUENCE [LARGE SCALE GENOMIC DNA]</scope>
    <source>
        <strain evidence="6 7">ATCC 10792</strain>
        <plasmid evidence="6 7">poh1</plasmid>
    </source>
</reference>
<dbReference type="InterPro" id="IPR022398">
    <property type="entry name" value="Peptidase_S8_His-AS"/>
</dbReference>
<dbReference type="InterPro" id="IPR034054">
    <property type="entry name" value="Pep_S8_PrcA"/>
</dbReference>
<gene>
    <name evidence="6" type="ORF">CAB88_30110</name>
</gene>
<keyword evidence="2 4" id="KW-0378">Hydrolase</keyword>
<keyword evidence="6" id="KW-0614">Plasmid</keyword>
<dbReference type="PROSITE" id="PS51892">
    <property type="entry name" value="SUBTILASE"/>
    <property type="match status" value="1"/>
</dbReference>
<dbReference type="SUPFAM" id="SSF52743">
    <property type="entry name" value="Subtilisin-like"/>
    <property type="match status" value="1"/>
</dbReference>
<evidence type="ECO:0000313" key="6">
    <source>
        <dbReference type="EMBL" id="ARP61277.1"/>
    </source>
</evidence>
<evidence type="ECO:0000256" key="1">
    <source>
        <dbReference type="ARBA" id="ARBA00022670"/>
    </source>
</evidence>
<comment type="similarity">
    <text evidence="4">Belongs to the peptidase S8 family.</text>
</comment>
<dbReference type="Gene3D" id="3.40.50.200">
    <property type="entry name" value="Peptidase S8/S53 domain"/>
    <property type="match status" value="1"/>
</dbReference>
<evidence type="ECO:0000259" key="5">
    <source>
        <dbReference type="Pfam" id="PF00082"/>
    </source>
</evidence>
<feature type="domain" description="Peptidase S8/S53" evidence="5">
    <location>
        <begin position="220"/>
        <end position="497"/>
    </location>
</feature>